<dbReference type="AlphaFoldDB" id="A0A7W9FKZ5"/>
<proteinExistence type="predicted"/>
<dbReference type="EMBL" id="JACHOO010000002">
    <property type="protein sequence ID" value="MBB5751784.1"/>
    <property type="molecule type" value="Genomic_DNA"/>
</dbReference>
<keyword evidence="3" id="KW-1185">Reference proteome</keyword>
<protein>
    <submittedName>
        <fullName evidence="2">Uncharacterized protein</fullName>
    </submittedName>
</protein>
<feature type="region of interest" description="Disordered" evidence="1">
    <location>
        <begin position="1"/>
        <end position="93"/>
    </location>
</feature>
<name>A0A7W9FKZ5_9HYPH</name>
<feature type="compositionally biased region" description="Low complexity" evidence="1">
    <location>
        <begin position="49"/>
        <end position="60"/>
    </location>
</feature>
<reference evidence="2 3" key="1">
    <citation type="submission" date="2020-08" db="EMBL/GenBank/DDBJ databases">
        <title>Genomic Encyclopedia of Type Strains, Phase IV (KMG-IV): sequencing the most valuable type-strain genomes for metagenomic binning, comparative biology and taxonomic classification.</title>
        <authorList>
            <person name="Goeker M."/>
        </authorList>
    </citation>
    <scope>NUCLEOTIDE SEQUENCE [LARGE SCALE GENOMIC DNA]</scope>
    <source>
        <strain evidence="2 3">DSM 16268</strain>
    </source>
</reference>
<dbReference type="Proteomes" id="UP000523821">
    <property type="component" value="Unassembled WGS sequence"/>
</dbReference>
<evidence type="ECO:0000313" key="3">
    <source>
        <dbReference type="Proteomes" id="UP000523821"/>
    </source>
</evidence>
<organism evidence="2 3">
    <name type="scientific">Prosthecomicrobium pneumaticum</name>
    <dbReference type="NCBI Taxonomy" id="81895"/>
    <lineage>
        <taxon>Bacteria</taxon>
        <taxon>Pseudomonadati</taxon>
        <taxon>Pseudomonadota</taxon>
        <taxon>Alphaproteobacteria</taxon>
        <taxon>Hyphomicrobiales</taxon>
        <taxon>Kaistiaceae</taxon>
        <taxon>Prosthecomicrobium</taxon>
    </lineage>
</organism>
<feature type="compositionally biased region" description="Basic and acidic residues" evidence="1">
    <location>
        <begin position="20"/>
        <end position="34"/>
    </location>
</feature>
<evidence type="ECO:0000313" key="2">
    <source>
        <dbReference type="EMBL" id="MBB5751784.1"/>
    </source>
</evidence>
<dbReference type="RefSeq" id="WP_183852878.1">
    <property type="nucleotide sequence ID" value="NZ_JACHOO010000002.1"/>
</dbReference>
<sequence>MAKDATTVSADGASGLIKPVADDAHAMEREERAIEQSIGDTLLPREAGAEPPVEPGEAFENQGEFPGLTDQGEGRRGPRAGAPEEPSGTGQDA</sequence>
<evidence type="ECO:0000256" key="1">
    <source>
        <dbReference type="SAM" id="MobiDB-lite"/>
    </source>
</evidence>
<comment type="caution">
    <text evidence="2">The sequence shown here is derived from an EMBL/GenBank/DDBJ whole genome shotgun (WGS) entry which is preliminary data.</text>
</comment>
<accession>A0A7W9FKZ5</accession>
<gene>
    <name evidence="2" type="ORF">GGQ63_000836</name>
</gene>